<evidence type="ECO:0000313" key="2">
    <source>
        <dbReference type="Proteomes" id="UP000283522"/>
    </source>
</evidence>
<organism evidence="1 2">
    <name type="scientific">Algoriphagus lacus</name>
    <dbReference type="NCBI Taxonomy" id="2056311"/>
    <lineage>
        <taxon>Bacteria</taxon>
        <taxon>Pseudomonadati</taxon>
        <taxon>Bacteroidota</taxon>
        <taxon>Cytophagia</taxon>
        <taxon>Cytophagales</taxon>
        <taxon>Cyclobacteriaceae</taxon>
        <taxon>Algoriphagus</taxon>
    </lineage>
</organism>
<feature type="non-terminal residue" evidence="1">
    <location>
        <position position="151"/>
    </location>
</feature>
<gene>
    <name evidence="1" type="ORF">D0X99_20255</name>
</gene>
<accession>A0A418PLB7</accession>
<keyword evidence="2" id="KW-1185">Reference proteome</keyword>
<protein>
    <submittedName>
        <fullName evidence="1">DUF4238 domain-containing protein</fullName>
    </submittedName>
</protein>
<dbReference type="RefSeq" id="WP_119479689.1">
    <property type="nucleotide sequence ID" value="NZ_QXML01000032.1"/>
</dbReference>
<name>A0A418PLB7_9BACT</name>
<comment type="caution">
    <text evidence="1">The sequence shown here is derived from an EMBL/GenBank/DDBJ whole genome shotgun (WGS) entry which is preliminary data.</text>
</comment>
<dbReference type="EMBL" id="QXML01000032">
    <property type="protein sequence ID" value="RIW11722.1"/>
    <property type="molecule type" value="Genomic_DNA"/>
</dbReference>
<sequence length="151" mass="17995">MSDPKKHHFVPECYLNEYSGGKDLYCLDLKLLFERKKIHVGKKNPSQICYSPNFYTIKDLPFYDFDGYEELFLESKAFKKLEDDYRLIINNLLKNKKVSRIEGAMISDFILNLKIRNPIFLMISESNKVRNIQVVMDKLYQDIVKKDEFKH</sequence>
<dbReference type="Proteomes" id="UP000283522">
    <property type="component" value="Unassembled WGS sequence"/>
</dbReference>
<dbReference type="Pfam" id="PF14022">
    <property type="entry name" value="DUF4238"/>
    <property type="match status" value="1"/>
</dbReference>
<dbReference type="OrthoDB" id="669645at2"/>
<reference evidence="1 2" key="1">
    <citation type="submission" date="2018-09" db="EMBL/GenBank/DDBJ databases">
        <authorList>
            <person name="Wang X."/>
            <person name="Du Z."/>
        </authorList>
    </citation>
    <scope>NUCLEOTIDE SEQUENCE [LARGE SCALE GENOMIC DNA]</scope>
    <source>
        <strain evidence="1 2">N3</strain>
    </source>
</reference>
<dbReference type="InterPro" id="IPR025332">
    <property type="entry name" value="DUF4238"/>
</dbReference>
<proteinExistence type="predicted"/>
<dbReference type="AlphaFoldDB" id="A0A418PLB7"/>
<evidence type="ECO:0000313" key="1">
    <source>
        <dbReference type="EMBL" id="RIW11722.1"/>
    </source>
</evidence>